<feature type="compositionally biased region" description="Basic and acidic residues" evidence="1">
    <location>
        <begin position="1"/>
        <end position="30"/>
    </location>
</feature>
<protein>
    <submittedName>
        <fullName evidence="3">Expressed protein</fullName>
    </submittedName>
</protein>
<keyword evidence="2" id="KW-0812">Transmembrane</keyword>
<keyword evidence="2" id="KW-1133">Transmembrane helix</keyword>
<evidence type="ECO:0000256" key="2">
    <source>
        <dbReference type="SAM" id="Phobius"/>
    </source>
</evidence>
<name>D7M8J3_ARALL</name>
<sequence length="84" mass="9619">MKPTKHTWERYERERERERGRGQFGGDRKGTAAHGGRRPCMHGGPRAPYPPPSRVFRLIATHLFSLILYSLSACVYTCLCQCLV</sequence>
<dbReference type="Gramene" id="fgenesh2_kg.7__151__AT4G39404.1">
    <property type="protein sequence ID" value="fgenesh2_kg.7__151__AT4G39404.1"/>
    <property type="gene ID" value="fgenesh2_kg.7__151__AT4G39404.1"/>
</dbReference>
<feature type="region of interest" description="Disordered" evidence="1">
    <location>
        <begin position="1"/>
        <end position="46"/>
    </location>
</feature>
<evidence type="ECO:0000256" key="1">
    <source>
        <dbReference type="SAM" id="MobiDB-lite"/>
    </source>
</evidence>
<dbReference type="HOGENOM" id="CLU_2530563_0_0_1"/>
<evidence type="ECO:0000313" key="3">
    <source>
        <dbReference type="EMBL" id="EFH45162.1"/>
    </source>
</evidence>
<gene>
    <name evidence="3" type="ORF">ARALYDRAFT_490718</name>
</gene>
<feature type="transmembrane region" description="Helical" evidence="2">
    <location>
        <begin position="55"/>
        <end position="79"/>
    </location>
</feature>
<dbReference type="Proteomes" id="UP000008694">
    <property type="component" value="Unassembled WGS sequence"/>
</dbReference>
<accession>D7M8J3</accession>
<evidence type="ECO:0000313" key="4">
    <source>
        <dbReference type="Proteomes" id="UP000008694"/>
    </source>
</evidence>
<reference evidence="4" key="1">
    <citation type="journal article" date="2011" name="Nat. Genet.">
        <title>The Arabidopsis lyrata genome sequence and the basis of rapid genome size change.</title>
        <authorList>
            <person name="Hu T.T."/>
            <person name="Pattyn P."/>
            <person name="Bakker E.G."/>
            <person name="Cao J."/>
            <person name="Cheng J.-F."/>
            <person name="Clark R.M."/>
            <person name="Fahlgren N."/>
            <person name="Fawcett J.A."/>
            <person name="Grimwood J."/>
            <person name="Gundlach H."/>
            <person name="Haberer G."/>
            <person name="Hollister J.D."/>
            <person name="Ossowski S."/>
            <person name="Ottilar R.P."/>
            <person name="Salamov A.A."/>
            <person name="Schneeberger K."/>
            <person name="Spannagl M."/>
            <person name="Wang X."/>
            <person name="Yang L."/>
            <person name="Nasrallah M.E."/>
            <person name="Bergelson J."/>
            <person name="Carrington J.C."/>
            <person name="Gaut B.S."/>
            <person name="Schmutz J."/>
            <person name="Mayer K.F.X."/>
            <person name="Van de Peer Y."/>
            <person name="Grigoriev I.V."/>
            <person name="Nordborg M."/>
            <person name="Weigel D."/>
            <person name="Guo Y.-L."/>
        </authorList>
    </citation>
    <scope>NUCLEOTIDE SEQUENCE [LARGE SCALE GENOMIC DNA]</scope>
    <source>
        <strain evidence="4">cv. MN47</strain>
    </source>
</reference>
<keyword evidence="4" id="KW-1185">Reference proteome</keyword>
<proteinExistence type="predicted"/>
<dbReference type="AlphaFoldDB" id="D7M8J3"/>
<organism evidence="4">
    <name type="scientific">Arabidopsis lyrata subsp. lyrata</name>
    <name type="common">Lyre-leaved rock-cress</name>
    <dbReference type="NCBI Taxonomy" id="81972"/>
    <lineage>
        <taxon>Eukaryota</taxon>
        <taxon>Viridiplantae</taxon>
        <taxon>Streptophyta</taxon>
        <taxon>Embryophyta</taxon>
        <taxon>Tracheophyta</taxon>
        <taxon>Spermatophyta</taxon>
        <taxon>Magnoliopsida</taxon>
        <taxon>eudicotyledons</taxon>
        <taxon>Gunneridae</taxon>
        <taxon>Pentapetalae</taxon>
        <taxon>rosids</taxon>
        <taxon>malvids</taxon>
        <taxon>Brassicales</taxon>
        <taxon>Brassicaceae</taxon>
        <taxon>Camelineae</taxon>
        <taxon>Arabidopsis</taxon>
    </lineage>
</organism>
<dbReference type="EMBL" id="GL348719">
    <property type="protein sequence ID" value="EFH45162.1"/>
    <property type="molecule type" value="Genomic_DNA"/>
</dbReference>
<keyword evidence="2" id="KW-0472">Membrane</keyword>